<dbReference type="GO" id="GO:0005524">
    <property type="term" value="F:ATP binding"/>
    <property type="evidence" value="ECO:0007669"/>
    <property type="project" value="UniProtKB-KW"/>
</dbReference>
<dbReference type="InterPro" id="IPR050352">
    <property type="entry name" value="ABCG_transporters"/>
</dbReference>
<keyword evidence="12" id="KW-1185">Reference proteome</keyword>
<evidence type="ECO:0000256" key="5">
    <source>
        <dbReference type="ARBA" id="ARBA00022840"/>
    </source>
</evidence>
<evidence type="ECO:0000256" key="1">
    <source>
        <dbReference type="ARBA" id="ARBA00004141"/>
    </source>
</evidence>
<evidence type="ECO:0000256" key="3">
    <source>
        <dbReference type="ARBA" id="ARBA00022692"/>
    </source>
</evidence>
<evidence type="ECO:0000256" key="7">
    <source>
        <dbReference type="ARBA" id="ARBA00023136"/>
    </source>
</evidence>
<sequence length="849" mass="92234">MSHLKKKSGAAGAFAVGLTVTLDRVSLAIDQPGTSRMMTCPTFMKKAKIQKPKRLLLNNVSLSFYPFRLAAILGPSGSGKTTLLDVVSRRKNFGTISGSVRFSNVKPTPQLLKREVAYVEQQDNLLPSLTVCEMLLYTAALLGINKCDAHARVDALLRTLDLYACRDVKVGSVLQRGISGGQAKRVNIALALVSEPRVLLLDEPTSGLDSSTSLDVIAALRRLADGGTTIISTIHSPSRDAFALFDDIVLLAPGGILAYYGPISEATTYFRTEAAHLCGDNASNDDNSDRGSFSEGKRCGGAVLFSKKNSFASLANINKDGDVENDDVMLAERLLEIVVGAASCTVKKHTAEGNSSSSNNNSNDNSSIQEEECSSSGSIIDSTMDEEEEGGMAVRSALGCAWLNSEACKRRAFIGALRTSQLPKTHKERVDMYGKKTANHLTNADHLMTRNSHDDGDDDGEESDAAAAAVTADGNAEQVAVVVGGGAHNAKKQPMMFDSPRDVLTRDCSTLSFATISAEVSASSSNTLMNGDGDEESGEVMSHKKNRNLLRLKKSKARKVWAWLRPRRHEHTCGLTSFAALLRYRTPANLRDLKWVTSRLGGLVFGVVIATLYVGVAGSLQPKPIMDTTALLFMLAILPAYAAAGYMPSLIEERPLFYRERNDGLYAVWSYLAYKFVEEMIIAVPVSILFSVMVYYAAAMSGSVFYMIMCMLATTMTGVQLAYLVAALAPTMNAANTILPLTVTIMLFFTGLLRSVSDMPIYWRWFADVSFVRYTWNGLMLNQFGPGGTTPENPTWLPTDKGSGVLDFFELSAASTPGKWMQFLYVSLFGIAFLLLTWLSMSHVRHTTR</sequence>
<evidence type="ECO:0000313" key="11">
    <source>
        <dbReference type="EMBL" id="GHP12354.1"/>
    </source>
</evidence>
<evidence type="ECO:0000256" key="8">
    <source>
        <dbReference type="SAM" id="MobiDB-lite"/>
    </source>
</evidence>
<dbReference type="SUPFAM" id="SSF52540">
    <property type="entry name" value="P-loop containing nucleoside triphosphate hydrolases"/>
    <property type="match status" value="1"/>
</dbReference>
<evidence type="ECO:0000313" key="12">
    <source>
        <dbReference type="Proteomes" id="UP000660262"/>
    </source>
</evidence>
<feature type="transmembrane region" description="Helical" evidence="9">
    <location>
        <begin position="738"/>
        <end position="756"/>
    </location>
</feature>
<feature type="compositionally biased region" description="Acidic residues" evidence="8">
    <location>
        <begin position="455"/>
        <end position="464"/>
    </location>
</feature>
<keyword evidence="4" id="KW-0547">Nucleotide-binding</keyword>
<dbReference type="Pfam" id="PF00005">
    <property type="entry name" value="ABC_tran"/>
    <property type="match status" value="1"/>
</dbReference>
<dbReference type="CDD" id="cd03213">
    <property type="entry name" value="ABCG_EPDR"/>
    <property type="match status" value="1"/>
</dbReference>
<dbReference type="Gene3D" id="3.40.50.300">
    <property type="entry name" value="P-loop containing nucleotide triphosphate hydrolases"/>
    <property type="match status" value="1"/>
</dbReference>
<feature type="region of interest" description="Disordered" evidence="8">
    <location>
        <begin position="349"/>
        <end position="377"/>
    </location>
</feature>
<dbReference type="InterPro" id="IPR027417">
    <property type="entry name" value="P-loop_NTPase"/>
</dbReference>
<dbReference type="GO" id="GO:0016887">
    <property type="term" value="F:ATP hydrolysis activity"/>
    <property type="evidence" value="ECO:0007669"/>
    <property type="project" value="InterPro"/>
</dbReference>
<dbReference type="InterPro" id="IPR003593">
    <property type="entry name" value="AAA+_ATPase"/>
</dbReference>
<keyword evidence="7 9" id="KW-0472">Membrane</keyword>
<name>A0A830HZ19_9CHLO</name>
<feature type="compositionally biased region" description="Low complexity" evidence="8">
    <location>
        <begin position="354"/>
        <end position="367"/>
    </location>
</feature>
<keyword evidence="5" id="KW-0067">ATP-binding</keyword>
<evidence type="ECO:0000256" key="4">
    <source>
        <dbReference type="ARBA" id="ARBA00022741"/>
    </source>
</evidence>
<keyword evidence="6 9" id="KW-1133">Transmembrane helix</keyword>
<dbReference type="Pfam" id="PF01061">
    <property type="entry name" value="ABC2_membrane"/>
    <property type="match status" value="1"/>
</dbReference>
<dbReference type="InterPro" id="IPR003439">
    <property type="entry name" value="ABC_transporter-like_ATP-bd"/>
</dbReference>
<proteinExistence type="predicted"/>
<feature type="transmembrane region" description="Helical" evidence="9">
    <location>
        <begin position="671"/>
        <end position="697"/>
    </location>
</feature>
<dbReference type="Pfam" id="PF19055">
    <property type="entry name" value="ABC2_membrane_7"/>
    <property type="match status" value="1"/>
</dbReference>
<feature type="region of interest" description="Disordered" evidence="8">
    <location>
        <begin position="447"/>
        <end position="466"/>
    </location>
</feature>
<dbReference type="SMART" id="SM00382">
    <property type="entry name" value="AAA"/>
    <property type="match status" value="1"/>
</dbReference>
<feature type="domain" description="ABC transporter" evidence="10">
    <location>
        <begin position="38"/>
        <end position="279"/>
    </location>
</feature>
<reference evidence="11" key="1">
    <citation type="submission" date="2020-10" db="EMBL/GenBank/DDBJ databases">
        <title>Unveiling of a novel bifunctional photoreceptor, Dualchrome1, isolated from a cosmopolitan green alga.</title>
        <authorList>
            <person name="Suzuki S."/>
            <person name="Kawachi M."/>
        </authorList>
    </citation>
    <scope>NUCLEOTIDE SEQUENCE</scope>
    <source>
        <strain evidence="11">NIES 2893</strain>
    </source>
</reference>
<organism evidence="11 12">
    <name type="scientific">Pycnococcus provasolii</name>
    <dbReference type="NCBI Taxonomy" id="41880"/>
    <lineage>
        <taxon>Eukaryota</taxon>
        <taxon>Viridiplantae</taxon>
        <taxon>Chlorophyta</taxon>
        <taxon>Pseudoscourfieldiophyceae</taxon>
        <taxon>Pseudoscourfieldiales</taxon>
        <taxon>Pycnococcaceae</taxon>
        <taxon>Pycnococcus</taxon>
    </lineage>
</organism>
<evidence type="ECO:0000259" key="10">
    <source>
        <dbReference type="PROSITE" id="PS50893"/>
    </source>
</evidence>
<keyword evidence="3 9" id="KW-0812">Transmembrane</keyword>
<evidence type="ECO:0000256" key="2">
    <source>
        <dbReference type="ARBA" id="ARBA00022448"/>
    </source>
</evidence>
<dbReference type="PROSITE" id="PS50893">
    <property type="entry name" value="ABC_TRANSPORTER_2"/>
    <property type="match status" value="1"/>
</dbReference>
<dbReference type="GO" id="GO:0016020">
    <property type="term" value="C:membrane"/>
    <property type="evidence" value="ECO:0007669"/>
    <property type="project" value="UniProtKB-SubCell"/>
</dbReference>
<evidence type="ECO:0000256" key="9">
    <source>
        <dbReference type="SAM" id="Phobius"/>
    </source>
</evidence>
<gene>
    <name evidence="11" type="ORF">PPROV_001108200</name>
</gene>
<dbReference type="InterPro" id="IPR043926">
    <property type="entry name" value="ABCG_dom"/>
</dbReference>
<dbReference type="GO" id="GO:0140359">
    <property type="term" value="F:ABC-type transporter activity"/>
    <property type="evidence" value="ECO:0007669"/>
    <property type="project" value="InterPro"/>
</dbReference>
<dbReference type="InterPro" id="IPR017871">
    <property type="entry name" value="ABC_transporter-like_CS"/>
</dbReference>
<dbReference type="AlphaFoldDB" id="A0A830HZ19"/>
<dbReference type="EMBL" id="BNJQ01000041">
    <property type="protein sequence ID" value="GHP12354.1"/>
    <property type="molecule type" value="Genomic_DNA"/>
</dbReference>
<dbReference type="InterPro" id="IPR013525">
    <property type="entry name" value="ABC2_TM"/>
</dbReference>
<evidence type="ECO:0000256" key="6">
    <source>
        <dbReference type="ARBA" id="ARBA00022989"/>
    </source>
</evidence>
<comment type="caution">
    <text evidence="11">The sequence shown here is derived from an EMBL/GenBank/DDBJ whole genome shotgun (WGS) entry which is preliminary data.</text>
</comment>
<dbReference type="Proteomes" id="UP000660262">
    <property type="component" value="Unassembled WGS sequence"/>
</dbReference>
<dbReference type="PROSITE" id="PS00211">
    <property type="entry name" value="ABC_TRANSPORTER_1"/>
    <property type="match status" value="1"/>
</dbReference>
<feature type="transmembrane region" description="Helical" evidence="9">
    <location>
        <begin position="704"/>
        <end position="726"/>
    </location>
</feature>
<dbReference type="OrthoDB" id="66620at2759"/>
<protein>
    <recommendedName>
        <fullName evidence="10">ABC transporter domain-containing protein</fullName>
    </recommendedName>
</protein>
<feature type="transmembrane region" description="Helical" evidence="9">
    <location>
        <begin position="823"/>
        <end position="841"/>
    </location>
</feature>
<dbReference type="PANTHER" id="PTHR48041">
    <property type="entry name" value="ABC TRANSPORTER G FAMILY MEMBER 28"/>
    <property type="match status" value="1"/>
</dbReference>
<feature type="transmembrane region" description="Helical" evidence="9">
    <location>
        <begin position="630"/>
        <end position="651"/>
    </location>
</feature>
<accession>A0A830HZ19</accession>
<feature type="transmembrane region" description="Helical" evidence="9">
    <location>
        <begin position="600"/>
        <end position="618"/>
    </location>
</feature>
<dbReference type="PANTHER" id="PTHR48041:SF91">
    <property type="entry name" value="ABC TRANSPORTER G FAMILY MEMBER 28"/>
    <property type="match status" value="1"/>
</dbReference>
<comment type="subcellular location">
    <subcellularLocation>
        <location evidence="1">Membrane</location>
        <topology evidence="1">Multi-pass membrane protein</topology>
    </subcellularLocation>
</comment>
<keyword evidence="2" id="KW-0813">Transport</keyword>